<accession>A0A0M3HYJ7</accession>
<keyword evidence="1" id="KW-1185">Reference proteome</keyword>
<sequence length="235" mass="26760">MLTTLFATTVFVVIVQKNILHANKFQHRIAAKSINSPCSPPPSNFLRKLPPNARNHLISIWSNHNDSKDCALEIALTRSVIANLSSTYQRNISSIRVHPTSKCALPDYFPRLPKKLQDRIVELWNGKNASENCTLLKHKARFTVLNQPPNIRHIIRAPAIPCGIPHFISRLDKSLQKQIRSIWLGYTSGKPCQEEIWKEISLLKRNNIAAESFFIPPPNALKRIDVRRTLFGFTT</sequence>
<name>A0A0M3HYJ7_ASCLU</name>
<protein>
    <submittedName>
        <fullName evidence="2">Uncharacterized protein</fullName>
    </submittedName>
</protein>
<evidence type="ECO:0000313" key="1">
    <source>
        <dbReference type="Proteomes" id="UP000036681"/>
    </source>
</evidence>
<proteinExistence type="predicted"/>
<dbReference type="AlphaFoldDB" id="A0A0M3HYJ7"/>
<evidence type="ECO:0000313" key="2">
    <source>
        <dbReference type="WBParaSite" id="ALUE_0000860401-mRNA-1"/>
    </source>
</evidence>
<reference evidence="2" key="1">
    <citation type="submission" date="2017-02" db="UniProtKB">
        <authorList>
            <consortium name="WormBaseParasite"/>
        </authorList>
    </citation>
    <scope>IDENTIFICATION</scope>
</reference>
<dbReference type="Proteomes" id="UP000036681">
    <property type="component" value="Unplaced"/>
</dbReference>
<organism evidence="1 2">
    <name type="scientific">Ascaris lumbricoides</name>
    <name type="common">Giant roundworm</name>
    <dbReference type="NCBI Taxonomy" id="6252"/>
    <lineage>
        <taxon>Eukaryota</taxon>
        <taxon>Metazoa</taxon>
        <taxon>Ecdysozoa</taxon>
        <taxon>Nematoda</taxon>
        <taxon>Chromadorea</taxon>
        <taxon>Rhabditida</taxon>
        <taxon>Spirurina</taxon>
        <taxon>Ascaridomorpha</taxon>
        <taxon>Ascaridoidea</taxon>
        <taxon>Ascarididae</taxon>
        <taxon>Ascaris</taxon>
    </lineage>
</organism>
<dbReference type="WBParaSite" id="ALUE_0000860401-mRNA-1">
    <property type="protein sequence ID" value="ALUE_0000860401-mRNA-1"/>
    <property type="gene ID" value="ALUE_0000860401"/>
</dbReference>